<feature type="non-terminal residue" evidence="1">
    <location>
        <position position="36"/>
    </location>
</feature>
<sequence>MTTKYVLRKPWRWLTISKDMMINEQIRAREVRLVGA</sequence>
<keyword evidence="1" id="KW-0396">Initiation factor</keyword>
<gene>
    <name evidence="1" type="ORF">FC695_15475</name>
</gene>
<protein>
    <submittedName>
        <fullName evidence="1">Translation initiation factor IF-3</fullName>
    </submittedName>
</protein>
<comment type="caution">
    <text evidence="1">The sequence shown here is derived from an EMBL/GenBank/DDBJ whole genome shotgun (WGS) entry which is preliminary data.</text>
</comment>
<accession>A0A9X9F5X6</accession>
<proteinExistence type="predicted"/>
<dbReference type="GO" id="GO:0003743">
    <property type="term" value="F:translation initiation factor activity"/>
    <property type="evidence" value="ECO:0007669"/>
    <property type="project" value="UniProtKB-KW"/>
</dbReference>
<evidence type="ECO:0000313" key="1">
    <source>
        <dbReference type="EMBL" id="TKJ02880.1"/>
    </source>
</evidence>
<evidence type="ECO:0000313" key="2">
    <source>
        <dbReference type="Proteomes" id="UP000308444"/>
    </source>
</evidence>
<keyword evidence="1" id="KW-0648">Protein biosynthesis</keyword>
<reference evidence="1 2" key="1">
    <citation type="journal article" date="2019" name="Environ. Microbiol.">
        <title>An active ?-lactamase is a part of an orchestrated cell wall stress resistance network of Bacillus subtilis and related rhizosphere species.</title>
        <authorList>
            <person name="Bucher T."/>
            <person name="Keren-Paz A."/>
            <person name="Hausser J."/>
            <person name="Olender T."/>
            <person name="Cytryn E."/>
            <person name="Kolodkin-Gal I."/>
        </authorList>
    </citation>
    <scope>NUCLEOTIDE SEQUENCE [LARGE SCALE GENOMIC DNA]</scope>
    <source>
        <strain evidence="1 2">I32</strain>
    </source>
</reference>
<name>A0A9X9F5X6_BACCE</name>
<dbReference type="EMBL" id="SZOH01000972">
    <property type="protein sequence ID" value="TKJ02880.1"/>
    <property type="molecule type" value="Genomic_DNA"/>
</dbReference>
<organism evidence="1 2">
    <name type="scientific">Bacillus cereus</name>
    <dbReference type="NCBI Taxonomy" id="1396"/>
    <lineage>
        <taxon>Bacteria</taxon>
        <taxon>Bacillati</taxon>
        <taxon>Bacillota</taxon>
        <taxon>Bacilli</taxon>
        <taxon>Bacillales</taxon>
        <taxon>Bacillaceae</taxon>
        <taxon>Bacillus</taxon>
        <taxon>Bacillus cereus group</taxon>
    </lineage>
</organism>
<dbReference type="Proteomes" id="UP000308444">
    <property type="component" value="Unassembled WGS sequence"/>
</dbReference>
<dbReference type="AlphaFoldDB" id="A0A9X9F5X6"/>